<reference evidence="1" key="1">
    <citation type="journal article" date="2019" name="bioRxiv">
        <title>The Genome of the Zebra Mussel, Dreissena polymorpha: A Resource for Invasive Species Research.</title>
        <authorList>
            <person name="McCartney M.A."/>
            <person name="Auch B."/>
            <person name="Kono T."/>
            <person name="Mallez S."/>
            <person name="Zhang Y."/>
            <person name="Obille A."/>
            <person name="Becker A."/>
            <person name="Abrahante J.E."/>
            <person name="Garbe J."/>
            <person name="Badalamenti J.P."/>
            <person name="Herman A."/>
            <person name="Mangelson H."/>
            <person name="Liachko I."/>
            <person name="Sullivan S."/>
            <person name="Sone E.D."/>
            <person name="Koren S."/>
            <person name="Silverstein K.A.T."/>
            <person name="Beckman K.B."/>
            <person name="Gohl D.M."/>
        </authorList>
    </citation>
    <scope>NUCLEOTIDE SEQUENCE</scope>
    <source>
        <strain evidence="1">Duluth1</strain>
        <tissue evidence="1">Whole animal</tissue>
    </source>
</reference>
<reference evidence="1" key="2">
    <citation type="submission" date="2020-11" db="EMBL/GenBank/DDBJ databases">
        <authorList>
            <person name="McCartney M.A."/>
            <person name="Auch B."/>
            <person name="Kono T."/>
            <person name="Mallez S."/>
            <person name="Becker A."/>
            <person name="Gohl D.M."/>
            <person name="Silverstein K.A.T."/>
            <person name="Koren S."/>
            <person name="Bechman K.B."/>
            <person name="Herman A."/>
            <person name="Abrahante J.E."/>
            <person name="Garbe J."/>
        </authorList>
    </citation>
    <scope>NUCLEOTIDE SEQUENCE</scope>
    <source>
        <strain evidence="1">Duluth1</strain>
        <tissue evidence="1">Whole animal</tissue>
    </source>
</reference>
<name>A0A9D4KAB7_DREPO</name>
<organism evidence="1 2">
    <name type="scientific">Dreissena polymorpha</name>
    <name type="common">Zebra mussel</name>
    <name type="synonym">Mytilus polymorpha</name>
    <dbReference type="NCBI Taxonomy" id="45954"/>
    <lineage>
        <taxon>Eukaryota</taxon>
        <taxon>Metazoa</taxon>
        <taxon>Spiralia</taxon>
        <taxon>Lophotrochozoa</taxon>
        <taxon>Mollusca</taxon>
        <taxon>Bivalvia</taxon>
        <taxon>Autobranchia</taxon>
        <taxon>Heteroconchia</taxon>
        <taxon>Euheterodonta</taxon>
        <taxon>Imparidentia</taxon>
        <taxon>Neoheterodontei</taxon>
        <taxon>Myida</taxon>
        <taxon>Dreissenoidea</taxon>
        <taxon>Dreissenidae</taxon>
        <taxon>Dreissena</taxon>
    </lineage>
</organism>
<comment type="caution">
    <text evidence="1">The sequence shown here is derived from an EMBL/GenBank/DDBJ whole genome shotgun (WGS) entry which is preliminary data.</text>
</comment>
<proteinExistence type="predicted"/>
<evidence type="ECO:0000313" key="2">
    <source>
        <dbReference type="Proteomes" id="UP000828390"/>
    </source>
</evidence>
<evidence type="ECO:0000313" key="1">
    <source>
        <dbReference type="EMBL" id="KAH3835707.1"/>
    </source>
</evidence>
<accession>A0A9D4KAB7</accession>
<protein>
    <submittedName>
        <fullName evidence="1">Uncharacterized protein</fullName>
    </submittedName>
</protein>
<keyword evidence="2" id="KW-1185">Reference proteome</keyword>
<dbReference type="Proteomes" id="UP000828390">
    <property type="component" value="Unassembled WGS sequence"/>
</dbReference>
<dbReference type="EMBL" id="JAIWYP010000004">
    <property type="protein sequence ID" value="KAH3835707.1"/>
    <property type="molecule type" value="Genomic_DNA"/>
</dbReference>
<sequence length="146" mass="16706">MTLASTVKKFLPEKYQRYFHRFPHGAYLESMVSARQYQKLSKKFAECHFKGSFTEMERITNEDLAAMRLSVATQLLSFKHFLIDTCPKSGFAVDEAEQKDLHRIKQVDEDVVITENVAEEIFHGSRAAPSSGLVGYHKPKDTDGQF</sequence>
<gene>
    <name evidence="1" type="ORF">DPMN_109066</name>
</gene>
<dbReference type="AlphaFoldDB" id="A0A9D4KAB7"/>